<keyword evidence="1" id="KW-0472">Membrane</keyword>
<dbReference type="EMBL" id="CP002039">
    <property type="protein sequence ID" value="ADJ64417.1"/>
    <property type="molecule type" value="Genomic_DNA"/>
</dbReference>
<dbReference type="HOGENOM" id="CLU_1872607_0_0_4"/>
<reference evidence="2 3" key="1">
    <citation type="submission" date="2010-04" db="EMBL/GenBank/DDBJ databases">
        <title>The genome of Herbaspirillum seropedicae SmR1, an endophytic, nitrogen-fixing, plant-growth promoting beta-Proteobacteria.</title>
        <authorList>
            <person name="Pedrosa F.O."/>
            <person name="Monteiro R.A."/>
            <person name="Wassem R."/>
            <person name="Cruz L.M."/>
            <person name="Ayub R.A."/>
            <person name="Colauto N.B."/>
            <person name="Fernandez M.A."/>
            <person name="Fungaro M.H.P."/>
            <person name="Grisard E.C."/>
            <person name="Hungria M."/>
            <person name="Madeira H.M.F."/>
            <person name="Nodari R.O."/>
            <person name="Osaku C.A."/>
            <person name="Petzl-Erler M.L."/>
            <person name="Terenzi H."/>
            <person name="Vieira L.G.E."/>
            <person name="Almeida M.I.M."/>
            <person name="Alves L.R."/>
            <person name="Arantes O.M.N."/>
            <person name="Balsanelli E."/>
            <person name="Barcellos F.G."/>
            <person name="Baura V.A."/>
            <person name="Binde D.R."/>
            <person name="Campo R.J."/>
            <person name="Chubatsu L.S."/>
            <person name="Chueire L.M.O."/>
            <person name="Ciferri R.R."/>
            <person name="Correa L.C."/>
            <person name="da Conceicao Silva J.L."/>
            <person name="Dabul A.N.G."/>
            <person name="Dambros B.P."/>
            <person name="Faoro H."/>
            <person name="Favetti A."/>
            <person name="Friedermann G."/>
            <person name="Furlaneto M.C."/>
            <person name="Gasques L.S."/>
            <person name="Gimenes C.C.T."/>
            <person name="Gioppo N.M.R."/>
            <person name="Glienke-Blanco C."/>
            <person name="Godoy L.P."/>
            <person name="Guerra M.P."/>
            <person name="Karp S."/>
            <person name="Kava-Cordeiro V."/>
            <person name="Margarido V.P."/>
            <person name="Mathioni S.M."/>
            <person name="Menck-Soares M.A."/>
            <person name="Murace N.K."/>
            <person name="Nicolas M.F."/>
            <person name="Oliveira C.E.C."/>
            <person name="Pagnan N.A.B."/>
            <person name="Pamphile J.A."/>
            <person name="Patussi E.V."/>
            <person name="Pereira L.F.P."/>
            <person name="Pereira-Ferrari L."/>
            <person name="Pinto F.G.S."/>
            <person name="Precoma C."/>
            <person name="Prioli A.J."/>
            <person name="Prioli S.M.A.P."/>
            <person name="Raittz R.T."/>
            <person name="Ramos H.J.O."/>
            <person name="Ribeiro E.M.S.F."/>
            <person name="Rigo L.U."/>
            <person name="Rocha C.L.M.S.C."/>
            <person name="Rocha S.N."/>
            <person name="Santos K."/>
            <person name="Satori D."/>
            <person name="Silva A.G."/>
            <person name="Simao R.C.G."/>
            <person name="Soares M.A.M."/>
            <person name="Souza E.M."/>
            <person name="Steffens M.B.R."/>
            <person name="Steindel M."/>
            <person name="Tadra-Sfeir M.Z."/>
            <person name="Takahashi E.K."/>
            <person name="Torres R.A."/>
            <person name="Valle J.S."/>
            <person name="Vernal J.I."/>
            <person name="Vilas-Boas L.A."/>
            <person name="Watanabe M.A.E."/>
            <person name="Weiss V.A."/>
            <person name="Yates M.A."/>
            <person name="Souza E.M."/>
        </authorList>
    </citation>
    <scope>NUCLEOTIDE SEQUENCE [LARGE SCALE GENOMIC DNA]</scope>
    <source>
        <strain evidence="2 3">SmR1</strain>
    </source>
</reference>
<protein>
    <recommendedName>
        <fullName evidence="4">Transmembrane protein</fullName>
    </recommendedName>
</protein>
<accession>D8IZS7</accession>
<organism evidence="2 3">
    <name type="scientific">Herbaspirillum seropedicae (strain SmR1)</name>
    <dbReference type="NCBI Taxonomy" id="757424"/>
    <lineage>
        <taxon>Bacteria</taxon>
        <taxon>Pseudomonadati</taxon>
        <taxon>Pseudomonadota</taxon>
        <taxon>Betaproteobacteria</taxon>
        <taxon>Burkholderiales</taxon>
        <taxon>Oxalobacteraceae</taxon>
        <taxon>Herbaspirillum</taxon>
    </lineage>
</organism>
<dbReference type="AlphaFoldDB" id="D8IZS7"/>
<keyword evidence="3" id="KW-1185">Reference proteome</keyword>
<sequence length="136" mass="14977">MGDYSKHNCAKPRPCSRKCCGARIFRVPAAACCTFFSSLPSRWLRPRKPLRGSACFHVASFLLVVFTQVFLRRKITCTADKTCRYTRSAMTDSGDLAVAGKAGATAMEQPETMPMSTLRGGVIRSQMPRGWSSKCS</sequence>
<name>D8IZS7_HERSS</name>
<proteinExistence type="predicted"/>
<evidence type="ECO:0000313" key="2">
    <source>
        <dbReference type="EMBL" id="ADJ64417.1"/>
    </source>
</evidence>
<dbReference type="Proteomes" id="UP000000329">
    <property type="component" value="Chromosome"/>
</dbReference>
<evidence type="ECO:0000313" key="3">
    <source>
        <dbReference type="Proteomes" id="UP000000329"/>
    </source>
</evidence>
<keyword evidence="1" id="KW-0812">Transmembrane</keyword>
<keyword evidence="1" id="KW-1133">Transmembrane helix</keyword>
<evidence type="ECO:0008006" key="4">
    <source>
        <dbReference type="Google" id="ProtNLM"/>
    </source>
</evidence>
<dbReference type="KEGG" id="hse:Hsero_2928"/>
<evidence type="ECO:0000256" key="1">
    <source>
        <dbReference type="SAM" id="Phobius"/>
    </source>
</evidence>
<gene>
    <name evidence="2" type="ordered locus">Hsero_2928</name>
</gene>
<dbReference type="STRING" id="757424.Hsero_2928"/>
<feature type="transmembrane region" description="Helical" evidence="1">
    <location>
        <begin position="50"/>
        <end position="71"/>
    </location>
</feature>